<keyword evidence="3" id="KW-0808">Transferase</keyword>
<dbReference type="SMART" id="SM00184">
    <property type="entry name" value="RING"/>
    <property type="match status" value="1"/>
</dbReference>
<sequence length="359" mass="39492">MANETEWICPICQETRDYIAYAMPCDHKFCLACILRWAKMKPECPLCRRQMETVRFPVSAEDGCQDDIHIGVSEELPDDSSQEGRAPSHPAENSPQSPVASPPSSPQEMVSPAEHRTAGTDARATVGGLLPEVWAELFQSEQFLLNPMLPWLHQELEATYGARWWVASYAENIILHGLCIYGPDEELMVQRLQDCLQEHAAPLVHGVIDLIVHQCSEEAQRLLHSHAAGEEDDSRVAGCSSSSSSCTSSWVGTPTPNLASSRSPPSAHVEEEGGMSEATLRGSPEHHPSVPIPAEQEQLQEEPGEAAAGPSAQGCSRRHSAPGRDRDRSHRRPRHPPKRRAPGPQDSPSPCKRPPHQQH</sequence>
<dbReference type="PANTHER" id="PTHR46077">
    <property type="entry name" value="E3 UBIQUITIN-PROTEIN LIGASE TOPORS"/>
    <property type="match status" value="1"/>
</dbReference>
<dbReference type="InterPro" id="IPR013083">
    <property type="entry name" value="Znf_RING/FYVE/PHD"/>
</dbReference>
<reference evidence="12 13" key="1">
    <citation type="submission" date="2019-09" db="EMBL/GenBank/DDBJ databases">
        <title>Bird 10,000 Genomes (B10K) Project - Family phase.</title>
        <authorList>
            <person name="Zhang G."/>
        </authorList>
    </citation>
    <scope>NUCLEOTIDE SEQUENCE [LARGE SCALE GENOMIC DNA]</scope>
    <source>
        <strain evidence="12">B10K-DU-011-20</strain>
        <tissue evidence="12">Muscle</tissue>
    </source>
</reference>
<dbReference type="InterPro" id="IPR001841">
    <property type="entry name" value="Znf_RING"/>
</dbReference>
<evidence type="ECO:0000259" key="11">
    <source>
        <dbReference type="PROSITE" id="PS50089"/>
    </source>
</evidence>
<evidence type="ECO:0000256" key="7">
    <source>
        <dbReference type="ARBA" id="ARBA00023015"/>
    </source>
</evidence>
<protein>
    <recommendedName>
        <fullName evidence="2">RING-type E3 ubiquitin transferase</fullName>
        <ecNumber evidence="2">2.3.2.27</ecNumber>
    </recommendedName>
</protein>
<comment type="caution">
    <text evidence="12">The sequence shown here is derived from an EMBL/GenBank/DDBJ whole genome shotgun (WGS) entry which is preliminary data.</text>
</comment>
<feature type="domain" description="RING-type" evidence="11">
    <location>
        <begin position="9"/>
        <end position="48"/>
    </location>
</feature>
<feature type="region of interest" description="Disordered" evidence="10">
    <location>
        <begin position="244"/>
        <end position="359"/>
    </location>
</feature>
<feature type="non-terminal residue" evidence="12">
    <location>
        <position position="1"/>
    </location>
</feature>
<organism evidence="12 13">
    <name type="scientific">Corythaixoides concolor</name>
    <name type="common">Grey go-away-bird</name>
    <dbReference type="NCBI Taxonomy" id="103956"/>
    <lineage>
        <taxon>Eukaryota</taxon>
        <taxon>Metazoa</taxon>
        <taxon>Chordata</taxon>
        <taxon>Craniata</taxon>
        <taxon>Vertebrata</taxon>
        <taxon>Euteleostomi</taxon>
        <taxon>Archelosauria</taxon>
        <taxon>Archosauria</taxon>
        <taxon>Dinosauria</taxon>
        <taxon>Saurischia</taxon>
        <taxon>Theropoda</taxon>
        <taxon>Coelurosauria</taxon>
        <taxon>Aves</taxon>
        <taxon>Neognathae</taxon>
        <taxon>Neoaves</taxon>
        <taxon>Otidimorphae</taxon>
        <taxon>Musophagiformes</taxon>
        <taxon>Musophagidae</taxon>
        <taxon>Corythaixoides</taxon>
    </lineage>
</organism>
<evidence type="ECO:0000256" key="3">
    <source>
        <dbReference type="ARBA" id="ARBA00022679"/>
    </source>
</evidence>
<dbReference type="PROSITE" id="PS50089">
    <property type="entry name" value="ZF_RING_2"/>
    <property type="match status" value="1"/>
</dbReference>
<dbReference type="GO" id="GO:0016874">
    <property type="term" value="F:ligase activity"/>
    <property type="evidence" value="ECO:0007669"/>
    <property type="project" value="UniProtKB-KW"/>
</dbReference>
<evidence type="ECO:0000256" key="4">
    <source>
        <dbReference type="ARBA" id="ARBA00022723"/>
    </source>
</evidence>
<keyword evidence="8" id="KW-0804">Transcription</keyword>
<keyword evidence="13" id="KW-1185">Reference proteome</keyword>
<proteinExistence type="predicted"/>
<feature type="compositionally biased region" description="Basic residues" evidence="10">
    <location>
        <begin position="329"/>
        <end position="341"/>
    </location>
</feature>
<dbReference type="Gene3D" id="3.30.40.10">
    <property type="entry name" value="Zinc/RING finger domain, C3HC4 (zinc finger)"/>
    <property type="match status" value="1"/>
</dbReference>
<evidence type="ECO:0000256" key="1">
    <source>
        <dbReference type="ARBA" id="ARBA00000900"/>
    </source>
</evidence>
<feature type="compositionally biased region" description="Low complexity" evidence="10">
    <location>
        <begin position="305"/>
        <end position="314"/>
    </location>
</feature>
<comment type="catalytic activity">
    <reaction evidence="1">
        <text>S-ubiquitinyl-[E2 ubiquitin-conjugating enzyme]-L-cysteine + [acceptor protein]-L-lysine = [E2 ubiquitin-conjugating enzyme]-L-cysteine + N(6)-ubiquitinyl-[acceptor protein]-L-lysine.</text>
        <dbReference type="EC" id="2.3.2.27"/>
    </reaction>
</comment>
<evidence type="ECO:0000313" key="13">
    <source>
        <dbReference type="Proteomes" id="UP000526942"/>
    </source>
</evidence>
<evidence type="ECO:0000313" key="12">
    <source>
        <dbReference type="EMBL" id="NXK01214.1"/>
    </source>
</evidence>
<dbReference type="PROSITE" id="PS00518">
    <property type="entry name" value="ZF_RING_1"/>
    <property type="match status" value="1"/>
</dbReference>
<dbReference type="AlphaFoldDB" id="A0A7L0G0C1"/>
<keyword evidence="12" id="KW-0436">Ligase</keyword>
<accession>A0A7L0G0C1</accession>
<evidence type="ECO:0000256" key="8">
    <source>
        <dbReference type="ARBA" id="ARBA00023163"/>
    </source>
</evidence>
<feature type="region of interest" description="Disordered" evidence="10">
    <location>
        <begin position="75"/>
        <end position="118"/>
    </location>
</feature>
<dbReference type="InterPro" id="IPR017907">
    <property type="entry name" value="Znf_RING_CS"/>
</dbReference>
<feature type="non-terminal residue" evidence="12">
    <location>
        <position position="359"/>
    </location>
</feature>
<gene>
    <name evidence="12" type="primary">Topors_1</name>
    <name evidence="12" type="ORF">CORCON_R13245</name>
</gene>
<dbReference type="GO" id="GO:0000209">
    <property type="term" value="P:protein polyubiquitination"/>
    <property type="evidence" value="ECO:0007669"/>
    <property type="project" value="TreeGrafter"/>
</dbReference>
<dbReference type="GO" id="GO:0008270">
    <property type="term" value="F:zinc ion binding"/>
    <property type="evidence" value="ECO:0007669"/>
    <property type="project" value="UniProtKB-KW"/>
</dbReference>
<evidence type="ECO:0000256" key="2">
    <source>
        <dbReference type="ARBA" id="ARBA00012483"/>
    </source>
</evidence>
<dbReference type="EMBL" id="VXAM01002641">
    <property type="protein sequence ID" value="NXK01214.1"/>
    <property type="molecule type" value="Genomic_DNA"/>
</dbReference>
<dbReference type="OrthoDB" id="21204at2759"/>
<keyword evidence="5 9" id="KW-0863">Zinc-finger</keyword>
<evidence type="ECO:0000256" key="5">
    <source>
        <dbReference type="ARBA" id="ARBA00022771"/>
    </source>
</evidence>
<dbReference type="GO" id="GO:0061630">
    <property type="term" value="F:ubiquitin protein ligase activity"/>
    <property type="evidence" value="ECO:0007669"/>
    <property type="project" value="UniProtKB-EC"/>
</dbReference>
<keyword evidence="6" id="KW-0862">Zinc</keyword>
<feature type="compositionally biased region" description="Polar residues" evidence="10">
    <location>
        <begin position="250"/>
        <end position="264"/>
    </location>
</feature>
<dbReference type="GO" id="GO:0006513">
    <property type="term" value="P:protein monoubiquitination"/>
    <property type="evidence" value="ECO:0007669"/>
    <property type="project" value="TreeGrafter"/>
</dbReference>
<evidence type="ECO:0000256" key="6">
    <source>
        <dbReference type="ARBA" id="ARBA00022833"/>
    </source>
</evidence>
<evidence type="ECO:0000256" key="10">
    <source>
        <dbReference type="SAM" id="MobiDB-lite"/>
    </source>
</evidence>
<dbReference type="EC" id="2.3.2.27" evidence="2"/>
<dbReference type="SUPFAM" id="SSF57850">
    <property type="entry name" value="RING/U-box"/>
    <property type="match status" value="1"/>
</dbReference>
<name>A0A7L0G0C1_CORCN</name>
<evidence type="ECO:0000256" key="9">
    <source>
        <dbReference type="PROSITE-ProRule" id="PRU00175"/>
    </source>
</evidence>
<keyword evidence="7" id="KW-0805">Transcription regulation</keyword>
<dbReference type="Proteomes" id="UP000526942">
    <property type="component" value="Unassembled WGS sequence"/>
</dbReference>
<dbReference type="Pfam" id="PF13639">
    <property type="entry name" value="zf-RING_2"/>
    <property type="match status" value="1"/>
</dbReference>
<keyword evidence="4" id="KW-0479">Metal-binding</keyword>
<dbReference type="PANTHER" id="PTHR46077:SF1">
    <property type="entry name" value="TOP1 BINDING ARGININE_SERINE RICH PROTEIN, E3 UBIQUITIN LIGASE"/>
    <property type="match status" value="1"/>
</dbReference>